<dbReference type="Proteomes" id="UP000634919">
    <property type="component" value="Unassembled WGS sequence"/>
</dbReference>
<dbReference type="CDD" id="cd04301">
    <property type="entry name" value="NAT_SF"/>
    <property type="match status" value="1"/>
</dbReference>
<comment type="caution">
    <text evidence="2">The sequence shown here is derived from an EMBL/GenBank/DDBJ whole genome shotgun (WGS) entry which is preliminary data.</text>
</comment>
<dbReference type="Pfam" id="PF00583">
    <property type="entry name" value="Acetyltransf_1"/>
    <property type="match status" value="1"/>
</dbReference>
<dbReference type="InterPro" id="IPR000182">
    <property type="entry name" value="GNAT_dom"/>
</dbReference>
<gene>
    <name evidence="2" type="ORF">H9646_02020</name>
</gene>
<accession>A0ABR8S6Y0</accession>
<evidence type="ECO:0000313" key="3">
    <source>
        <dbReference type="Proteomes" id="UP000634919"/>
    </source>
</evidence>
<reference evidence="2 3" key="1">
    <citation type="submission" date="2020-08" db="EMBL/GenBank/DDBJ databases">
        <title>A Genomic Blueprint of the Chicken Gut Microbiome.</title>
        <authorList>
            <person name="Gilroy R."/>
            <person name="Ravi A."/>
            <person name="Getino M."/>
            <person name="Pursley I."/>
            <person name="Horton D.L."/>
            <person name="Alikhan N.-F."/>
            <person name="Baker D."/>
            <person name="Gharbi K."/>
            <person name="Hall N."/>
            <person name="Watson M."/>
            <person name="Adriaenssens E.M."/>
            <person name="Foster-Nyarko E."/>
            <person name="Jarju S."/>
            <person name="Secka A."/>
            <person name="Antonio M."/>
            <person name="Oren A."/>
            <person name="Chaudhuri R."/>
            <person name="La Ragione R.M."/>
            <person name="Hildebrand F."/>
            <person name="Pallen M.J."/>
        </authorList>
    </citation>
    <scope>NUCLEOTIDE SEQUENCE [LARGE SCALE GENOMIC DNA]</scope>
    <source>
        <strain evidence="2 3">Sa2CVA6</strain>
    </source>
</reference>
<dbReference type="EMBL" id="JACSQK010000001">
    <property type="protein sequence ID" value="MBD7959245.1"/>
    <property type="molecule type" value="Genomic_DNA"/>
</dbReference>
<feature type="domain" description="N-acetyltransferase" evidence="1">
    <location>
        <begin position="1"/>
        <end position="63"/>
    </location>
</feature>
<dbReference type="RefSeq" id="WP_191721791.1">
    <property type="nucleotide sequence ID" value="NZ_JACSQK010000001.1"/>
</dbReference>
<dbReference type="SUPFAM" id="SSF55729">
    <property type="entry name" value="Acyl-CoA N-acyltransferases (Nat)"/>
    <property type="match status" value="1"/>
</dbReference>
<protein>
    <submittedName>
        <fullName evidence="2">GNAT family N-acetyltransferase</fullName>
    </submittedName>
</protein>
<evidence type="ECO:0000313" key="2">
    <source>
        <dbReference type="EMBL" id="MBD7959245.1"/>
    </source>
</evidence>
<dbReference type="Gene3D" id="3.40.630.30">
    <property type="match status" value="1"/>
</dbReference>
<organism evidence="2 3">
    <name type="scientific">Comamonas avium</name>
    <dbReference type="NCBI Taxonomy" id="2762231"/>
    <lineage>
        <taxon>Bacteria</taxon>
        <taxon>Pseudomonadati</taxon>
        <taxon>Pseudomonadota</taxon>
        <taxon>Betaproteobacteria</taxon>
        <taxon>Burkholderiales</taxon>
        <taxon>Comamonadaceae</taxon>
        <taxon>Comamonas</taxon>
    </lineage>
</organism>
<dbReference type="InterPro" id="IPR016181">
    <property type="entry name" value="Acyl_CoA_acyltransferase"/>
</dbReference>
<evidence type="ECO:0000259" key="1">
    <source>
        <dbReference type="PROSITE" id="PS51186"/>
    </source>
</evidence>
<sequence>MTRLYVDPEYRKLGLATQLVKQLKLHAIENHADTLYLHTHSFLSGGLIFWNIKGFELLRKLMI</sequence>
<name>A0ABR8S6Y0_9BURK</name>
<proteinExistence type="predicted"/>
<keyword evidence="3" id="KW-1185">Reference proteome</keyword>
<dbReference type="PROSITE" id="PS51186">
    <property type="entry name" value="GNAT"/>
    <property type="match status" value="1"/>
</dbReference>